<reference evidence="2" key="1">
    <citation type="journal article" date="2014" name="Int. J. Syst. Evol. Microbiol.">
        <title>Complete genome sequence of Corynebacterium casei LMG S-19264T (=DSM 44701T), isolated from a smear-ripened cheese.</title>
        <authorList>
            <consortium name="US DOE Joint Genome Institute (JGI-PGF)"/>
            <person name="Walter F."/>
            <person name="Albersmeier A."/>
            <person name="Kalinowski J."/>
            <person name="Ruckert C."/>
        </authorList>
    </citation>
    <scope>NUCLEOTIDE SEQUENCE</scope>
    <source>
        <strain evidence="2">KCTC 32513</strain>
    </source>
</reference>
<dbReference type="InterPro" id="IPR021457">
    <property type="entry name" value="DUF3108"/>
</dbReference>
<comment type="caution">
    <text evidence="2">The sequence shown here is derived from an EMBL/GenBank/DDBJ whole genome shotgun (WGS) entry which is preliminary data.</text>
</comment>
<feature type="signal peptide" evidence="1">
    <location>
        <begin position="1"/>
        <end position="19"/>
    </location>
</feature>
<evidence type="ECO:0000256" key="1">
    <source>
        <dbReference type="SAM" id="SignalP"/>
    </source>
</evidence>
<keyword evidence="3" id="KW-1185">Reference proteome</keyword>
<dbReference type="Pfam" id="PF11306">
    <property type="entry name" value="DUF3108"/>
    <property type="match status" value="1"/>
</dbReference>
<dbReference type="EMBL" id="BMZH01000009">
    <property type="protein sequence ID" value="GHA98725.1"/>
    <property type="molecule type" value="Genomic_DNA"/>
</dbReference>
<feature type="chain" id="PRO_5035327538" description="DUF3108 domain-containing protein" evidence="1">
    <location>
        <begin position="20"/>
        <end position="309"/>
    </location>
</feature>
<accession>A0A8J3CTJ1</accession>
<dbReference type="RefSeq" id="WP_189498397.1">
    <property type="nucleotide sequence ID" value="NZ_BMZH01000009.1"/>
</dbReference>
<evidence type="ECO:0008006" key="4">
    <source>
        <dbReference type="Google" id="ProtNLM"/>
    </source>
</evidence>
<sequence length="309" mass="34263">MKQLFLTSAVILAALPALAQSTPTPASVSLIGEGRHMSVLSEQTFDDTPYIVPAAPKGATQFAFTLKGYVFGIRLIKATYLGYETERDYAVYTDMKTSGLAALLQKLDIWAVTRGSVSEDGSLRPDFHVQQNTDKKNRRVEMNYDNAAKNVDVKIIPRLGSQGVPPASPEERFAAYDTVTALLQMMRNGRQDAEALCEGSVPIFDSKQHYNLRLAPVGTASVKFLGEKDKTIHCYAYYEPVSGFDAEDLPDAEEAGTPVDIYFKYYPEIDMHVPVRFAYRISSFKAIIKMSDMIFVTPDGDVITPENED</sequence>
<proteinExistence type="predicted"/>
<protein>
    <recommendedName>
        <fullName evidence="4">DUF3108 domain-containing protein</fullName>
    </recommendedName>
</protein>
<dbReference type="AlphaFoldDB" id="A0A8J3CTJ1"/>
<evidence type="ECO:0000313" key="2">
    <source>
        <dbReference type="EMBL" id="GHA98725.1"/>
    </source>
</evidence>
<gene>
    <name evidence="2" type="ORF">GCM10009069_22080</name>
</gene>
<organism evidence="2 3">
    <name type="scientific">Algimonas arctica</name>
    <dbReference type="NCBI Taxonomy" id="1479486"/>
    <lineage>
        <taxon>Bacteria</taxon>
        <taxon>Pseudomonadati</taxon>
        <taxon>Pseudomonadota</taxon>
        <taxon>Alphaproteobacteria</taxon>
        <taxon>Maricaulales</taxon>
        <taxon>Robiginitomaculaceae</taxon>
        <taxon>Algimonas</taxon>
    </lineage>
</organism>
<reference evidence="2" key="2">
    <citation type="submission" date="2020-09" db="EMBL/GenBank/DDBJ databases">
        <authorList>
            <person name="Sun Q."/>
            <person name="Kim S."/>
        </authorList>
    </citation>
    <scope>NUCLEOTIDE SEQUENCE</scope>
    <source>
        <strain evidence="2">KCTC 32513</strain>
    </source>
</reference>
<name>A0A8J3CTJ1_9PROT</name>
<keyword evidence="1" id="KW-0732">Signal</keyword>
<dbReference type="Proteomes" id="UP000634004">
    <property type="component" value="Unassembled WGS sequence"/>
</dbReference>
<evidence type="ECO:0000313" key="3">
    <source>
        <dbReference type="Proteomes" id="UP000634004"/>
    </source>
</evidence>